<evidence type="ECO:0000313" key="17">
    <source>
        <dbReference type="Proteomes" id="UP000594220"/>
    </source>
</evidence>
<dbReference type="InterPro" id="IPR000115">
    <property type="entry name" value="PRibGlycinamide_synth"/>
</dbReference>
<comment type="catalytic activity">
    <reaction evidence="13">
        <text>5-phospho-beta-D-ribosylamine + glycine + ATP = N(1)-(5-phospho-beta-D-ribosyl)glycinamide + ADP + phosphate + H(+)</text>
        <dbReference type="Rhea" id="RHEA:17453"/>
        <dbReference type="ChEBI" id="CHEBI:15378"/>
        <dbReference type="ChEBI" id="CHEBI:30616"/>
        <dbReference type="ChEBI" id="CHEBI:43474"/>
        <dbReference type="ChEBI" id="CHEBI:57305"/>
        <dbReference type="ChEBI" id="CHEBI:58681"/>
        <dbReference type="ChEBI" id="CHEBI:143788"/>
        <dbReference type="ChEBI" id="CHEBI:456216"/>
        <dbReference type="EC" id="6.3.4.13"/>
    </reaction>
</comment>
<dbReference type="InterPro" id="IPR011054">
    <property type="entry name" value="Rudment_hybrid_motif"/>
</dbReference>
<name>A0A7M4F8W7_CROPO</name>
<evidence type="ECO:0000313" key="16">
    <source>
        <dbReference type="Ensembl" id="ENSCPRP00005021284.1"/>
    </source>
</evidence>
<dbReference type="HAMAP" id="MF_00741">
    <property type="entry name" value="AIRS"/>
    <property type="match status" value="1"/>
</dbReference>
<dbReference type="InterPro" id="IPR004733">
    <property type="entry name" value="PurM_cligase"/>
</dbReference>
<comment type="pathway">
    <text evidence="1 13">Purine metabolism; IMP biosynthesis via de novo pathway; 5-amino-1-(5-phospho-D-ribosyl)imidazole from N(2)-formyl-N(1)-(5-phospho-D-ribosyl)glycinamide: step 2/2.</text>
</comment>
<dbReference type="GO" id="GO:0004644">
    <property type="term" value="F:phosphoribosylglycinamide formyltransferase activity"/>
    <property type="evidence" value="ECO:0007669"/>
    <property type="project" value="UniProtKB-EC"/>
</dbReference>
<dbReference type="InterPro" id="IPR004607">
    <property type="entry name" value="GART"/>
</dbReference>
<evidence type="ECO:0000256" key="14">
    <source>
        <dbReference type="SAM" id="MobiDB-lite"/>
    </source>
</evidence>
<evidence type="ECO:0000256" key="5">
    <source>
        <dbReference type="ARBA" id="ARBA00022679"/>
    </source>
</evidence>
<evidence type="ECO:0000259" key="15">
    <source>
        <dbReference type="PROSITE" id="PS50975"/>
    </source>
</evidence>
<comment type="similarity">
    <text evidence="13">In the central section; belongs to the AIR synthase family.</text>
</comment>
<dbReference type="SUPFAM" id="SSF52440">
    <property type="entry name" value="PreATP-grasp domain"/>
    <property type="match status" value="1"/>
</dbReference>
<proteinExistence type="inferred from homology"/>
<dbReference type="InterPro" id="IPR020561">
    <property type="entry name" value="PRibGlycinamid_synth_ATP-grasp"/>
</dbReference>
<feature type="domain" description="ATP-grasp" evidence="15">
    <location>
        <begin position="111"/>
        <end position="314"/>
    </location>
</feature>
<dbReference type="NCBIfam" id="TIGR00878">
    <property type="entry name" value="purM"/>
    <property type="match status" value="1"/>
</dbReference>
<dbReference type="PROSITE" id="PS50975">
    <property type="entry name" value="ATP_GRASP"/>
    <property type="match status" value="1"/>
</dbReference>
<dbReference type="GO" id="GO:0046872">
    <property type="term" value="F:metal ion binding"/>
    <property type="evidence" value="ECO:0007669"/>
    <property type="project" value="UniProtKB-KW"/>
</dbReference>
<dbReference type="Pfam" id="PF00586">
    <property type="entry name" value="AIRS"/>
    <property type="match status" value="1"/>
</dbReference>
<keyword evidence="4 13" id="KW-0436">Ligase</keyword>
<dbReference type="Gene3D" id="3.40.50.170">
    <property type="entry name" value="Formyl transferase, N-terminal domain"/>
    <property type="match status" value="1"/>
</dbReference>
<dbReference type="FunFam" id="3.30.1490.20:FF:000006">
    <property type="entry name" value="phosphoribosylamine--glycine ligase, chloroplastic-like"/>
    <property type="match status" value="1"/>
</dbReference>
<organism evidence="16 17">
    <name type="scientific">Crocodylus porosus</name>
    <name type="common">Saltwater crocodile</name>
    <name type="synonym">Estuarine crocodile</name>
    <dbReference type="NCBI Taxonomy" id="8502"/>
    <lineage>
        <taxon>Eukaryota</taxon>
        <taxon>Metazoa</taxon>
        <taxon>Chordata</taxon>
        <taxon>Craniata</taxon>
        <taxon>Vertebrata</taxon>
        <taxon>Euteleostomi</taxon>
        <taxon>Archelosauria</taxon>
        <taxon>Archosauria</taxon>
        <taxon>Crocodylia</taxon>
        <taxon>Longirostres</taxon>
        <taxon>Crocodylidae</taxon>
        <taxon>Crocodylus</taxon>
    </lineage>
</organism>
<dbReference type="NCBIfam" id="TIGR00877">
    <property type="entry name" value="purD"/>
    <property type="match status" value="1"/>
</dbReference>
<reference evidence="16" key="2">
    <citation type="submission" date="2025-09" db="UniProtKB">
        <authorList>
            <consortium name="Ensembl"/>
        </authorList>
    </citation>
    <scope>IDENTIFICATION</scope>
</reference>
<dbReference type="InterPro" id="IPR013815">
    <property type="entry name" value="ATP_grasp_subdomain_1"/>
</dbReference>
<dbReference type="FunFam" id="3.90.650.10:FF:000007">
    <property type="entry name" value="Trifunctional purine biosynthetic protein adenosine-3"/>
    <property type="match status" value="1"/>
</dbReference>
<dbReference type="InterPro" id="IPR036477">
    <property type="entry name" value="Formyl_transf_N_sf"/>
</dbReference>
<dbReference type="Gene3D" id="3.40.50.20">
    <property type="match status" value="1"/>
</dbReference>
<accession>A0A7M4F8W7</accession>
<reference evidence="16" key="1">
    <citation type="submission" date="2025-08" db="UniProtKB">
        <authorList>
            <consortium name="Ensembl"/>
        </authorList>
    </citation>
    <scope>IDENTIFICATION</scope>
</reference>
<comment type="catalytic activity">
    <reaction evidence="13">
        <text>2-formamido-N(1)-(5-O-phospho-beta-D-ribosyl)acetamidine + ATP = 5-amino-1-(5-phospho-beta-D-ribosyl)imidazole + ADP + phosphate + H(+)</text>
        <dbReference type="Rhea" id="RHEA:23032"/>
        <dbReference type="ChEBI" id="CHEBI:15378"/>
        <dbReference type="ChEBI" id="CHEBI:30616"/>
        <dbReference type="ChEBI" id="CHEBI:43474"/>
        <dbReference type="ChEBI" id="CHEBI:137981"/>
        <dbReference type="ChEBI" id="CHEBI:147287"/>
        <dbReference type="ChEBI" id="CHEBI:456216"/>
        <dbReference type="EC" id="6.3.3.1"/>
    </reaction>
</comment>
<keyword evidence="5" id="KW-0808">Transferase</keyword>
<gene>
    <name evidence="16" type="primary">LOC109305783</name>
</gene>
<dbReference type="GO" id="GO:0005524">
    <property type="term" value="F:ATP binding"/>
    <property type="evidence" value="ECO:0007669"/>
    <property type="project" value="UniProtKB-UniRule"/>
</dbReference>
<dbReference type="Pfam" id="PF02844">
    <property type="entry name" value="GARS_N"/>
    <property type="match status" value="1"/>
</dbReference>
<dbReference type="Pfam" id="PF00551">
    <property type="entry name" value="Formyl_trans_N"/>
    <property type="match status" value="1"/>
</dbReference>
<dbReference type="AlphaFoldDB" id="A0A7M4F8W7"/>
<dbReference type="InterPro" id="IPR016188">
    <property type="entry name" value="PurM-like_N"/>
</dbReference>
<evidence type="ECO:0000256" key="8">
    <source>
        <dbReference type="ARBA" id="ARBA00022755"/>
    </source>
</evidence>
<keyword evidence="11 13" id="KW-0511">Multifunctional enzyme</keyword>
<evidence type="ECO:0000256" key="7">
    <source>
        <dbReference type="ARBA" id="ARBA00022741"/>
    </source>
</evidence>
<comment type="catalytic activity">
    <reaction evidence="13">
        <text>N(1)-(5-phospho-beta-D-ribosyl)glycinamide + (6R)-10-formyltetrahydrofolate = N(2)-formyl-N(1)-(5-phospho-beta-D-ribosyl)glycinamide + (6S)-5,6,7,8-tetrahydrofolate + H(+)</text>
        <dbReference type="Rhea" id="RHEA:15053"/>
        <dbReference type="ChEBI" id="CHEBI:15378"/>
        <dbReference type="ChEBI" id="CHEBI:57453"/>
        <dbReference type="ChEBI" id="CHEBI:143788"/>
        <dbReference type="ChEBI" id="CHEBI:147286"/>
        <dbReference type="ChEBI" id="CHEBI:195366"/>
        <dbReference type="EC" id="2.1.2.2"/>
    </reaction>
</comment>
<dbReference type="InterPro" id="IPR037123">
    <property type="entry name" value="PRibGlycinamide_synth_C_sf"/>
</dbReference>
<dbReference type="CDD" id="cd02196">
    <property type="entry name" value="PurM"/>
    <property type="match status" value="1"/>
</dbReference>
<dbReference type="FunFam" id="3.40.50.170:FF:000006">
    <property type="entry name" value="Trifunctional purine biosynthetic protein adenosine-3"/>
    <property type="match status" value="1"/>
</dbReference>
<protein>
    <recommendedName>
        <fullName evidence="13">Trifunctional purine biosynthetic protein adenosine-3</fullName>
    </recommendedName>
    <domain>
        <recommendedName>
            <fullName evidence="13">Phosphoribosylamine--glycine ligase</fullName>
            <ecNumber evidence="13">6.3.4.13</ecNumber>
        </recommendedName>
        <alternativeName>
            <fullName evidence="13">Glycinamide ribonucleotide synthetase</fullName>
            <shortName evidence="13">GARS</shortName>
        </alternativeName>
        <alternativeName>
            <fullName evidence="13">Phosphoribosylglycinamide synthetase</fullName>
        </alternativeName>
    </domain>
    <domain>
        <recommendedName>
            <fullName evidence="13">Phosphoribosylformylglycinamidine cyclo-ligase</fullName>
            <ecNumber evidence="13">6.3.3.1</ecNumber>
        </recommendedName>
        <alternativeName>
            <fullName evidence="13">AIR synthase</fullName>
            <shortName evidence="13">AIRS</shortName>
        </alternativeName>
        <alternativeName>
            <fullName evidence="13">Phosphoribosyl-aminoimidazole synthetase</fullName>
        </alternativeName>
    </domain>
    <domain>
        <recommendedName>
            <fullName evidence="13">Phosphoribosylglycinamide formyltransferase</fullName>
            <ecNumber evidence="13">2.1.2.2</ecNumber>
        </recommendedName>
        <alternativeName>
            <fullName evidence="13">5'-phosphoribosylglycinamide transformylase</fullName>
        </alternativeName>
        <alternativeName>
            <fullName evidence="13">GAR transformylase</fullName>
            <shortName evidence="13">GART</shortName>
        </alternativeName>
    </domain>
</protein>
<dbReference type="FunFam" id="3.40.50.20:FF:000006">
    <property type="entry name" value="Phosphoribosylamine--glycine ligase, chloroplastic"/>
    <property type="match status" value="1"/>
</dbReference>
<dbReference type="Gene3D" id="3.90.650.10">
    <property type="entry name" value="PurM-like C-terminal domain"/>
    <property type="match status" value="1"/>
</dbReference>
<dbReference type="CDD" id="cd08645">
    <property type="entry name" value="FMT_core_GART"/>
    <property type="match status" value="1"/>
</dbReference>
<dbReference type="InterPro" id="IPR020562">
    <property type="entry name" value="PRibGlycinamide_synth_N"/>
</dbReference>
<dbReference type="SUPFAM" id="SSF53328">
    <property type="entry name" value="Formyltransferase"/>
    <property type="match status" value="1"/>
</dbReference>
<dbReference type="PANTHER" id="PTHR10520">
    <property type="entry name" value="TRIFUNCTIONAL PURINE BIOSYNTHETIC PROTEIN ADENOSINE-3-RELATED"/>
    <property type="match status" value="1"/>
</dbReference>
<evidence type="ECO:0000256" key="4">
    <source>
        <dbReference type="ARBA" id="ARBA00022598"/>
    </source>
</evidence>
<evidence type="ECO:0000256" key="11">
    <source>
        <dbReference type="ARBA" id="ARBA00023268"/>
    </source>
</evidence>
<dbReference type="InterPro" id="IPR010918">
    <property type="entry name" value="PurM-like_C_dom"/>
</dbReference>
<dbReference type="Gene3D" id="3.30.1490.20">
    <property type="entry name" value="ATP-grasp fold, A domain"/>
    <property type="match status" value="1"/>
</dbReference>
<dbReference type="GeneTree" id="ENSGT00390000000292"/>
<dbReference type="InterPro" id="IPR020559">
    <property type="entry name" value="PRibGlycinamide_synth_CS"/>
</dbReference>
<dbReference type="SUPFAM" id="SSF51246">
    <property type="entry name" value="Rudiment single hybrid motif"/>
    <property type="match status" value="1"/>
</dbReference>
<dbReference type="Pfam" id="PF01071">
    <property type="entry name" value="GARS_A"/>
    <property type="match status" value="1"/>
</dbReference>
<evidence type="ECO:0000256" key="12">
    <source>
        <dbReference type="PROSITE-ProRule" id="PRU00409"/>
    </source>
</evidence>
<dbReference type="GO" id="GO:0005829">
    <property type="term" value="C:cytosol"/>
    <property type="evidence" value="ECO:0007669"/>
    <property type="project" value="TreeGrafter"/>
</dbReference>
<evidence type="ECO:0000256" key="10">
    <source>
        <dbReference type="ARBA" id="ARBA00023211"/>
    </source>
</evidence>
<dbReference type="Gene3D" id="3.30.470.20">
    <property type="entry name" value="ATP-grasp fold, B domain"/>
    <property type="match status" value="1"/>
</dbReference>
<dbReference type="InterPro" id="IPR036921">
    <property type="entry name" value="PurM-like_N_sf"/>
</dbReference>
<dbReference type="Pfam" id="PF02769">
    <property type="entry name" value="AIRS_C"/>
    <property type="match status" value="1"/>
</dbReference>
<keyword evidence="6 13" id="KW-0479">Metal-binding</keyword>
<dbReference type="SUPFAM" id="SSF55326">
    <property type="entry name" value="PurM N-terminal domain-like"/>
    <property type="match status" value="1"/>
</dbReference>
<dbReference type="Gene3D" id="3.90.600.10">
    <property type="entry name" value="Phosphoribosylglycinamide synthetase, C-terminal domain"/>
    <property type="match status" value="1"/>
</dbReference>
<evidence type="ECO:0000256" key="9">
    <source>
        <dbReference type="ARBA" id="ARBA00022840"/>
    </source>
</evidence>
<dbReference type="Gene3D" id="3.30.1330.10">
    <property type="entry name" value="PurM-like, N-terminal domain"/>
    <property type="match status" value="1"/>
</dbReference>
<dbReference type="GO" id="GO:0046084">
    <property type="term" value="P:adenine biosynthetic process"/>
    <property type="evidence" value="ECO:0007669"/>
    <property type="project" value="TreeGrafter"/>
</dbReference>
<keyword evidence="9 12" id="KW-0067">ATP-binding</keyword>
<comment type="similarity">
    <text evidence="3 13">In the N-terminal section; belongs to the GARS family.</text>
</comment>
<dbReference type="InterPro" id="IPR002376">
    <property type="entry name" value="Formyl_transf_N"/>
</dbReference>
<dbReference type="PANTHER" id="PTHR10520:SF12">
    <property type="entry name" value="TRIFUNCTIONAL PURINE BIOSYNTHETIC PROTEIN ADENOSINE-3"/>
    <property type="match status" value="1"/>
</dbReference>
<dbReference type="EC" id="6.3.4.13" evidence="13"/>
<dbReference type="EC" id="2.1.2.2" evidence="13"/>
<dbReference type="PROSITE" id="PS00184">
    <property type="entry name" value="GARS"/>
    <property type="match status" value="1"/>
</dbReference>
<comment type="similarity">
    <text evidence="13">In the C-terminal section; belongs to the GART family.</text>
</comment>
<keyword evidence="7 12" id="KW-0547">Nucleotide-binding</keyword>
<evidence type="ECO:0000256" key="1">
    <source>
        <dbReference type="ARBA" id="ARBA00004686"/>
    </source>
</evidence>
<feature type="region of interest" description="Disordered" evidence="14">
    <location>
        <begin position="986"/>
        <end position="1007"/>
    </location>
</feature>
<dbReference type="Proteomes" id="UP000594220">
    <property type="component" value="Unplaced"/>
</dbReference>
<keyword evidence="17" id="KW-1185">Reference proteome</keyword>
<dbReference type="SMART" id="SM01209">
    <property type="entry name" value="GARS_A"/>
    <property type="match status" value="1"/>
</dbReference>
<dbReference type="GO" id="GO:0006189">
    <property type="term" value="P:'de novo' IMP biosynthetic process"/>
    <property type="evidence" value="ECO:0007669"/>
    <property type="project" value="UniProtKB-UniRule"/>
</dbReference>
<comment type="pathway">
    <text evidence="13">Purine metabolism; IMP biosynthesis via de novo pathway; N(2)-formyl-N(1)-(5-phospho-D-ribosyl)glycinamide from N(1)-(5-phospho-D-ribosyl)glycinamide (10-formyl THF route): step 1/1.</text>
</comment>
<dbReference type="InterPro" id="IPR020560">
    <property type="entry name" value="PRibGlycinamide_synth_C-dom"/>
</dbReference>
<dbReference type="UniPathway" id="UPA00074">
    <property type="reaction ID" value="UER00125"/>
</dbReference>
<dbReference type="SUPFAM" id="SSF56042">
    <property type="entry name" value="PurM C-terminal domain-like"/>
    <property type="match status" value="1"/>
</dbReference>
<dbReference type="Ensembl" id="ENSCPRT00005024870.1">
    <property type="protein sequence ID" value="ENSCPRP00005021284.1"/>
    <property type="gene ID" value="ENSCPRG00005014597.1"/>
</dbReference>
<dbReference type="FunFam" id="3.90.600.10:FF:000001">
    <property type="entry name" value="Trifunctional purine biosynthetic protein adenosine-3"/>
    <property type="match status" value="1"/>
</dbReference>
<dbReference type="EC" id="6.3.3.1" evidence="13"/>
<keyword evidence="8 13" id="KW-0658">Purine biosynthesis</keyword>
<sequence>MADRVLVIGSGSREHALAWKLAQSPHVKQVLVAPGNAGTAGDGKISNSAVSVSNQAILAQFCKDHNIGLVIVGQEDLLATGIVDYLTSGGVRCFGPTAKAAQLETSLGFAKAFLDRHGIPAARWKAFTNPQEAYRFVNSTDFPALVVKAGGPAARKEVIIAASKEEACEAVQKMMQEDMFGESGEMVVVEELLKGEELSCLCFTDGDTVAPMPPAQVHRYLMDGDRGPNAEGLGAFYYCAAFKVVKKNPKNLLDYLVQFCGSAFCSGVLQTRLMLTKDGVKVLNFKCRFGDPECQVILPLLKNDFYEVIQAVIEGKLCSLMPVWSENSTAVSVVMISKGYPGDYANSMEITGLLQAKELGVEVFHSGTMVKDGKVVTNGGRVLTVTAVKEDLMSALEEANEGVGAIQFHGAIYWKDVGYPILGFLTQSVYVSKVILSEKVYLEGFAGLFDLRASGYDDPILVSRTKCLGTKLQIAQVCKKHNTVGQDLVAVCINDILAQGAEPLFFLDYFAYSKLDAEVTQVIKEEIADACRRAGCILLGREIAEMPGMYSLSEYDLAGFVVGAVERRQMLLQLERIADGDVVIGLASSGIHSSGFNLVRKILLMSSLHYAAPAPGGCGDQTLGELLLTPVNMYSKSLLPVFRSGCVKSCAIIAEGGLMKSIARILPESCGVVLDAYSWKIPQIFSWLHNEGNLSEEEMAEAFNCGIGAVLVVQKELAEQVLMDIQRYEEAWVIGNIVSMHTGSAPVKVKNLLEALQLHGSQCQQNAALLHSHLQPKKSKVKVAVLISGAGTSLAALIAYTKEPASCAQVALVISNKPGVEELRNAARAGIPTRVIDHKLYGSRSEFDGTIDRVLEEFSVELICLVGFMRILSSTFLRKWSGKILNVYPSLLPPVKGGNAYKPVLQPDLKVTGCTVHFVLEESSAGAVIHQELIPVKVDDTEETLSERLREAECRAFPIALQLVAKGMVQLGADGKTCCKPEDQQLIHQGTSEGRNSSRGLEQVDRQ</sequence>
<evidence type="ECO:0000256" key="2">
    <source>
        <dbReference type="ARBA" id="ARBA00005174"/>
    </source>
</evidence>
<dbReference type="GO" id="GO:0004641">
    <property type="term" value="F:phosphoribosylformylglycinamidine cyclo-ligase activity"/>
    <property type="evidence" value="ECO:0007669"/>
    <property type="project" value="UniProtKB-EC"/>
</dbReference>
<dbReference type="GO" id="GO:0004637">
    <property type="term" value="F:phosphoribosylamine-glycine ligase activity"/>
    <property type="evidence" value="ECO:0007669"/>
    <property type="project" value="UniProtKB-UniRule"/>
</dbReference>
<evidence type="ECO:0000256" key="13">
    <source>
        <dbReference type="RuleBase" id="RU363089"/>
    </source>
</evidence>
<dbReference type="Pfam" id="PF02843">
    <property type="entry name" value="GARS_C"/>
    <property type="match status" value="1"/>
</dbReference>
<dbReference type="InterPro" id="IPR036676">
    <property type="entry name" value="PurM-like_C_sf"/>
</dbReference>
<dbReference type="HAMAP" id="MF_00138">
    <property type="entry name" value="GARS"/>
    <property type="match status" value="1"/>
</dbReference>
<dbReference type="HAMAP" id="MF_01930">
    <property type="entry name" value="PurN"/>
    <property type="match status" value="1"/>
</dbReference>
<dbReference type="SMART" id="SM01210">
    <property type="entry name" value="GARS_C"/>
    <property type="match status" value="1"/>
</dbReference>
<dbReference type="FunFam" id="3.30.1330.10:FF:000024">
    <property type="entry name" value="Trifunctional purine biosynthetic protein adenosine-3"/>
    <property type="match status" value="1"/>
</dbReference>
<dbReference type="InterPro" id="IPR011761">
    <property type="entry name" value="ATP-grasp"/>
</dbReference>
<comment type="pathway">
    <text evidence="2 13">Purine metabolism; IMP biosynthesis via de novo pathway; N(1)-(5-phospho-D-ribosyl)glycinamide from 5-phospho-alpha-D-ribose 1-diphosphate: step 2/2.</text>
</comment>
<dbReference type="NCBIfam" id="TIGR00639">
    <property type="entry name" value="PurN"/>
    <property type="match status" value="1"/>
</dbReference>
<dbReference type="SUPFAM" id="SSF56059">
    <property type="entry name" value="Glutathione synthetase ATP-binding domain-like"/>
    <property type="match status" value="1"/>
</dbReference>
<keyword evidence="10 13" id="KW-0464">Manganese</keyword>
<evidence type="ECO:0000256" key="3">
    <source>
        <dbReference type="ARBA" id="ARBA00007423"/>
    </source>
</evidence>
<evidence type="ECO:0000256" key="6">
    <source>
        <dbReference type="ARBA" id="ARBA00022723"/>
    </source>
</evidence>
<feature type="compositionally biased region" description="Polar residues" evidence="14">
    <location>
        <begin position="986"/>
        <end position="1000"/>
    </location>
</feature>
<dbReference type="InterPro" id="IPR016185">
    <property type="entry name" value="PreATP-grasp_dom_sf"/>
</dbReference>